<gene>
    <name evidence="1" type="ORF">C7419_1012575</name>
</gene>
<dbReference type="Pfam" id="PF14337">
    <property type="entry name" value="Abi_alpha"/>
    <property type="match status" value="1"/>
</dbReference>
<name>A0A316F2L5_9BURK</name>
<keyword evidence="2" id="KW-1185">Reference proteome</keyword>
<dbReference type="InterPro" id="IPR025506">
    <property type="entry name" value="Abi_alpha"/>
</dbReference>
<dbReference type="EMBL" id="QGGT01000001">
    <property type="protein sequence ID" value="PWK38676.1"/>
    <property type="molecule type" value="Genomic_DNA"/>
</dbReference>
<comment type="caution">
    <text evidence="1">The sequence shown here is derived from an EMBL/GenBank/DDBJ whole genome shotgun (WGS) entry which is preliminary data.</text>
</comment>
<organism evidence="1 2">
    <name type="scientific">Cupriavidus plantarum</name>
    <dbReference type="NCBI Taxonomy" id="942865"/>
    <lineage>
        <taxon>Bacteria</taxon>
        <taxon>Pseudomonadati</taxon>
        <taxon>Pseudomonadota</taxon>
        <taxon>Betaproteobacteria</taxon>
        <taxon>Burkholderiales</taxon>
        <taxon>Burkholderiaceae</taxon>
        <taxon>Cupriavidus</taxon>
    </lineage>
</organism>
<dbReference type="RefSeq" id="WP_181366121.1">
    <property type="nucleotide sequence ID" value="NZ_QGGT01000001.1"/>
</dbReference>
<reference evidence="1 2" key="1">
    <citation type="submission" date="2018-05" db="EMBL/GenBank/DDBJ databases">
        <title>Genomic Encyclopedia of Type Strains, Phase IV (KMG-V): Genome sequencing to study the core and pangenomes of soil and plant-associated prokaryotes.</title>
        <authorList>
            <person name="Whitman W."/>
        </authorList>
    </citation>
    <scope>NUCLEOTIDE SEQUENCE [LARGE SCALE GENOMIC DNA]</scope>
    <source>
        <strain evidence="1 2">SLV-132</strain>
    </source>
</reference>
<dbReference type="Gene3D" id="3.30.110.190">
    <property type="match status" value="1"/>
</dbReference>
<protein>
    <submittedName>
        <fullName evidence="1">Uncharacterized protein DUF4393</fullName>
    </submittedName>
</protein>
<evidence type="ECO:0000313" key="2">
    <source>
        <dbReference type="Proteomes" id="UP000245754"/>
    </source>
</evidence>
<accession>A0A316F2L5</accession>
<evidence type="ECO:0000313" key="1">
    <source>
        <dbReference type="EMBL" id="PWK38676.1"/>
    </source>
</evidence>
<proteinExistence type="predicted"/>
<dbReference type="Proteomes" id="UP000245754">
    <property type="component" value="Unassembled WGS sequence"/>
</dbReference>
<dbReference type="AlphaFoldDB" id="A0A316F2L5"/>
<sequence length="278" mass="30198">MGEENKEVGTVTEIAQAVAAVAKEVPVYQDAVQPAAQELGKGLVVVAKAVNACLIPVEGLVWGVEKIKDFVRERVAKKLENVPPDEIQQPKPHVAVPAIEALRYTGIEESLSDLYANLLATSMDKATAYRAHPGFVDIIKNMCPDEAKVMKYLVTVRQFIAIANINSNISGGGGYNVMSRNVTSLGARAGCQHPGLLSTYLDNLARLGLIAVDYETFLTDPKAYEEIENAPAVKKILEQISQTPGRTGEIKKGIVKITDLGEQFGRVCILDKDRQPRD</sequence>